<dbReference type="EMBL" id="QLUW01000001">
    <property type="protein sequence ID" value="RAP78060.1"/>
    <property type="molecule type" value="Genomic_DNA"/>
</dbReference>
<comment type="caution">
    <text evidence="2">The sequence shown here is derived from an EMBL/GenBank/DDBJ whole genome shotgun (WGS) entry which is preliminary data.</text>
</comment>
<name>A0A328U670_9BACL</name>
<gene>
    <name evidence="2" type="ORF">DL346_06345</name>
</gene>
<dbReference type="Proteomes" id="UP000249260">
    <property type="component" value="Unassembled WGS sequence"/>
</dbReference>
<evidence type="ECO:0000313" key="2">
    <source>
        <dbReference type="EMBL" id="RAP78060.1"/>
    </source>
</evidence>
<evidence type="ECO:0000313" key="3">
    <source>
        <dbReference type="Proteomes" id="UP000249260"/>
    </source>
</evidence>
<accession>A0A328U670</accession>
<dbReference type="OrthoDB" id="2967172at2"/>
<evidence type="ECO:0000256" key="1">
    <source>
        <dbReference type="SAM" id="MobiDB-lite"/>
    </source>
</evidence>
<dbReference type="Pfam" id="PF14042">
    <property type="entry name" value="DUF4247"/>
    <property type="match status" value="1"/>
</dbReference>
<keyword evidence="3" id="KW-1185">Reference proteome</keyword>
<protein>
    <submittedName>
        <fullName evidence="2">DUF4247 domain-containing protein</fullName>
    </submittedName>
</protein>
<proteinExistence type="predicted"/>
<dbReference type="InterPro" id="IPR025341">
    <property type="entry name" value="DUF4247"/>
</dbReference>
<reference evidence="2 3" key="1">
    <citation type="submission" date="2018-06" db="EMBL/GenBank/DDBJ databases">
        <title>Paenibacillus montanisoli sp. nov., isolated from mountain area soil.</title>
        <authorList>
            <person name="Wu M."/>
        </authorList>
    </citation>
    <scope>NUCLEOTIDE SEQUENCE [LARGE SCALE GENOMIC DNA]</scope>
    <source>
        <strain evidence="2 3">RA17</strain>
    </source>
</reference>
<dbReference type="AlphaFoldDB" id="A0A328U670"/>
<feature type="region of interest" description="Disordered" evidence="1">
    <location>
        <begin position="157"/>
        <end position="247"/>
    </location>
</feature>
<dbReference type="RefSeq" id="WP_112881185.1">
    <property type="nucleotide sequence ID" value="NZ_QLUW01000001.1"/>
</dbReference>
<sequence length="247" mass="27584">MRNKTGTYWIKLLLVVSLIFPLLAACGINSTIEENYPLESVNGSGSQTSYVYRAAGVSVPDVAKALVEQSKPDQQSPEKTDHMFLVYSDRVVHLQQDTAKPEDTLIEVDSKEYVRNNYDSSFLEGYLIASLIDDLFDHGRYGHGNYRGYKERDLYKPKSGKYRAPSADEKKAIPPMTVNRTGSIFKRSKNADSSKVGEGGLFNKAPPKSGKITRDSGGESKSGSWLEPRKSKKPKTRVGRGRVTRRR</sequence>
<feature type="compositionally biased region" description="Basic residues" evidence="1">
    <location>
        <begin position="230"/>
        <end position="247"/>
    </location>
</feature>
<organism evidence="2 3">
    <name type="scientific">Paenibacillus montanisoli</name>
    <dbReference type="NCBI Taxonomy" id="2081970"/>
    <lineage>
        <taxon>Bacteria</taxon>
        <taxon>Bacillati</taxon>
        <taxon>Bacillota</taxon>
        <taxon>Bacilli</taxon>
        <taxon>Bacillales</taxon>
        <taxon>Paenibacillaceae</taxon>
        <taxon>Paenibacillus</taxon>
    </lineage>
</organism>
<dbReference type="PROSITE" id="PS51257">
    <property type="entry name" value="PROKAR_LIPOPROTEIN"/>
    <property type="match status" value="1"/>
</dbReference>